<dbReference type="Pfam" id="PF07734">
    <property type="entry name" value="FBA_1"/>
    <property type="match status" value="1"/>
</dbReference>
<dbReference type="PANTHER" id="PTHR31672">
    <property type="entry name" value="BNACNNG10540D PROTEIN"/>
    <property type="match status" value="1"/>
</dbReference>
<dbReference type="Proteomes" id="UP001341840">
    <property type="component" value="Unassembled WGS sequence"/>
</dbReference>
<dbReference type="SUPFAM" id="SSF117281">
    <property type="entry name" value="Kelch motif"/>
    <property type="match status" value="1"/>
</dbReference>
<evidence type="ECO:0000259" key="1">
    <source>
        <dbReference type="Pfam" id="PF07734"/>
    </source>
</evidence>
<dbReference type="NCBIfam" id="TIGR01640">
    <property type="entry name" value="F_box_assoc_1"/>
    <property type="match status" value="1"/>
</dbReference>
<organism evidence="2 3">
    <name type="scientific">Stylosanthes scabra</name>
    <dbReference type="NCBI Taxonomy" id="79078"/>
    <lineage>
        <taxon>Eukaryota</taxon>
        <taxon>Viridiplantae</taxon>
        <taxon>Streptophyta</taxon>
        <taxon>Embryophyta</taxon>
        <taxon>Tracheophyta</taxon>
        <taxon>Spermatophyta</taxon>
        <taxon>Magnoliopsida</taxon>
        <taxon>eudicotyledons</taxon>
        <taxon>Gunneridae</taxon>
        <taxon>Pentapetalae</taxon>
        <taxon>rosids</taxon>
        <taxon>fabids</taxon>
        <taxon>Fabales</taxon>
        <taxon>Fabaceae</taxon>
        <taxon>Papilionoideae</taxon>
        <taxon>50 kb inversion clade</taxon>
        <taxon>dalbergioids sensu lato</taxon>
        <taxon>Dalbergieae</taxon>
        <taxon>Pterocarpus clade</taxon>
        <taxon>Stylosanthes</taxon>
    </lineage>
</organism>
<name>A0ABU6YZH1_9FABA</name>
<dbReference type="InterPro" id="IPR015915">
    <property type="entry name" value="Kelch-typ_b-propeller"/>
</dbReference>
<keyword evidence="3" id="KW-1185">Reference proteome</keyword>
<evidence type="ECO:0000313" key="3">
    <source>
        <dbReference type="Proteomes" id="UP001341840"/>
    </source>
</evidence>
<dbReference type="InterPro" id="IPR050796">
    <property type="entry name" value="SCF_F-box_component"/>
</dbReference>
<gene>
    <name evidence="2" type="ORF">PIB30_000731</name>
</gene>
<reference evidence="2 3" key="1">
    <citation type="journal article" date="2023" name="Plants (Basel)">
        <title>Bridging the Gap: Combining Genomics and Transcriptomics Approaches to Understand Stylosanthes scabra, an Orphan Legume from the Brazilian Caatinga.</title>
        <authorList>
            <person name="Ferreira-Neto J.R.C."/>
            <person name="da Silva M.D."/>
            <person name="Binneck E."/>
            <person name="de Melo N.F."/>
            <person name="da Silva R.H."/>
            <person name="de Melo A.L.T.M."/>
            <person name="Pandolfi V."/>
            <person name="Bustamante F.O."/>
            <person name="Brasileiro-Vidal A.C."/>
            <person name="Benko-Iseppon A.M."/>
        </authorList>
    </citation>
    <scope>NUCLEOTIDE SEQUENCE [LARGE SCALE GENOMIC DNA]</scope>
    <source>
        <tissue evidence="2">Leaves</tissue>
    </source>
</reference>
<dbReference type="Gene3D" id="2.120.10.80">
    <property type="entry name" value="Kelch-type beta propeller"/>
    <property type="match status" value="1"/>
</dbReference>
<dbReference type="EMBL" id="JASCZI010271862">
    <property type="protein sequence ID" value="MED6215725.1"/>
    <property type="molecule type" value="Genomic_DNA"/>
</dbReference>
<sequence length="286" mass="33076">MGCCRGFVLLNRQENFLVVWNPLTGSSKRISYSHIVSRNNNHGCIFPRDEILHGFGYDDSQGDYLVVLASQESNPQGRQQHLDCFSLRTNSWISLDPALPKPLDQRNWQSRGLFFNGAIHWLSNCLQSYIDSILIFDLKERSFSKISIPRQTVMRCYAHLLVLGECLALYFHDNPKSYIWVMKEYKVQSSWTLMYEIPYCNSEALCLSNGFGSDIILLENGDNVVEQMRFAKYNASGELLQHSSHRSLYYPYGHCFRGKSFIVYTESLLPFPSYLKDKDKKKKTGM</sequence>
<dbReference type="InterPro" id="IPR006527">
    <property type="entry name" value="F-box-assoc_dom_typ1"/>
</dbReference>
<dbReference type="InterPro" id="IPR017451">
    <property type="entry name" value="F-box-assoc_interact_dom"/>
</dbReference>
<accession>A0ABU6YZH1</accession>
<feature type="domain" description="F-box associated beta-propeller type 1" evidence="1">
    <location>
        <begin position="3"/>
        <end position="198"/>
    </location>
</feature>
<dbReference type="PANTHER" id="PTHR31672:SF13">
    <property type="entry name" value="F-BOX PROTEIN CPR30-LIKE"/>
    <property type="match status" value="1"/>
</dbReference>
<comment type="caution">
    <text evidence="2">The sequence shown here is derived from an EMBL/GenBank/DDBJ whole genome shotgun (WGS) entry which is preliminary data.</text>
</comment>
<protein>
    <recommendedName>
        <fullName evidence="1">F-box associated beta-propeller type 1 domain-containing protein</fullName>
    </recommendedName>
</protein>
<proteinExistence type="predicted"/>
<evidence type="ECO:0000313" key="2">
    <source>
        <dbReference type="EMBL" id="MED6215725.1"/>
    </source>
</evidence>